<sequence>MAVLSRNSNIVTLLKQHVIGCAHLPTVLIVLYVAHREELLFSTVVGCSASGSEGELESLQQCQMVVPSHQQLPLLATRFLNTYKIVVGGRLRSIFPPCPNIRSLCIAAHLYMCGHSMLCIHVICSKLMFL</sequence>
<protein>
    <submittedName>
        <fullName evidence="1">Uncharacterized protein</fullName>
    </submittedName>
</protein>
<dbReference type="Proteomes" id="UP001497522">
    <property type="component" value="Chromosome 6"/>
</dbReference>
<reference evidence="1" key="1">
    <citation type="submission" date="2024-03" db="EMBL/GenBank/DDBJ databases">
        <authorList>
            <consortium name="ELIXIR-Norway"/>
            <consortium name="Elixir Norway"/>
        </authorList>
    </citation>
    <scope>NUCLEOTIDE SEQUENCE</scope>
</reference>
<keyword evidence="2" id="KW-1185">Reference proteome</keyword>
<dbReference type="EMBL" id="OZ023707">
    <property type="protein sequence ID" value="CAK9877688.1"/>
    <property type="molecule type" value="Genomic_DNA"/>
</dbReference>
<name>A0ABP1BNU5_9BRYO</name>
<proteinExistence type="predicted"/>
<evidence type="ECO:0000313" key="1">
    <source>
        <dbReference type="EMBL" id="CAK9877688.1"/>
    </source>
</evidence>
<organism evidence="1 2">
    <name type="scientific">Sphagnum jensenii</name>
    <dbReference type="NCBI Taxonomy" id="128206"/>
    <lineage>
        <taxon>Eukaryota</taxon>
        <taxon>Viridiplantae</taxon>
        <taxon>Streptophyta</taxon>
        <taxon>Embryophyta</taxon>
        <taxon>Bryophyta</taxon>
        <taxon>Sphagnophytina</taxon>
        <taxon>Sphagnopsida</taxon>
        <taxon>Sphagnales</taxon>
        <taxon>Sphagnaceae</taxon>
        <taxon>Sphagnum</taxon>
    </lineage>
</organism>
<accession>A0ABP1BNU5</accession>
<gene>
    <name evidence="1" type="ORF">CSSPJE1EN2_LOCUS19513</name>
</gene>
<evidence type="ECO:0000313" key="2">
    <source>
        <dbReference type="Proteomes" id="UP001497522"/>
    </source>
</evidence>